<sequence length="423" mass="47621">MKFKSQDKQNQLLEKMTAQHLVVGIDIAQQTHVARAVNFRGIVLGNPLSFSNDEEGFHNLLRWIQTLQSAHALTAAIVGMEPTGHYWLNVSKWLAERQFEVVLVNPHLVKKNKENRDNTPSKSDKKDALVIADMVKNGYYSFIRTTPAAFEERRVFLSNRDFVVKRLVSAKNQIHRWVDVVFPELRQVFTNIMCTGSLATLRLFPTPDDMCTLQPQDVIQGWKSLMKRHAGERKARTLIALASRSVGSKQALHAYKLHLKQLLDEYDLACLQLETVETEIVAVLERIPFAKFMLAVKGISAISLAGILGEAGDLSGFVHGNALLRHAGLNLAEASSGKWTGQMKISKRGRSRLRRFIFMMTMSLVANNPEFKAMHAYNVQVKKMKKMRSIMKLCGKLARILVGMARSGEAYNPPKTMPIQLAA</sequence>
<dbReference type="EMBL" id="JAHZIK010001483">
    <property type="protein sequence ID" value="MBW7459107.1"/>
    <property type="molecule type" value="Genomic_DNA"/>
</dbReference>
<dbReference type="Proteomes" id="UP001519887">
    <property type="component" value="Unassembled WGS sequence"/>
</dbReference>
<evidence type="ECO:0000259" key="2">
    <source>
        <dbReference type="Pfam" id="PF02371"/>
    </source>
</evidence>
<dbReference type="PANTHER" id="PTHR33055">
    <property type="entry name" value="TRANSPOSASE FOR INSERTION SEQUENCE ELEMENT IS1111A"/>
    <property type="match status" value="1"/>
</dbReference>
<dbReference type="InterPro" id="IPR003346">
    <property type="entry name" value="Transposase_20"/>
</dbReference>
<accession>A0ABS7CDW7</accession>
<name>A0ABS7CDW7_9BACL</name>
<feature type="domain" description="Transposase IS110-like N-terminal" evidence="1">
    <location>
        <begin position="23"/>
        <end position="183"/>
    </location>
</feature>
<organism evidence="3 4">
    <name type="scientific">Paenibacillus sepulcri</name>
    <dbReference type="NCBI Taxonomy" id="359917"/>
    <lineage>
        <taxon>Bacteria</taxon>
        <taxon>Bacillati</taxon>
        <taxon>Bacillota</taxon>
        <taxon>Bacilli</taxon>
        <taxon>Bacillales</taxon>
        <taxon>Paenibacillaceae</taxon>
        <taxon>Paenibacillus</taxon>
    </lineage>
</organism>
<gene>
    <name evidence="3" type="ORF">K0U00_34160</name>
</gene>
<dbReference type="Pfam" id="PF01548">
    <property type="entry name" value="DEDD_Tnp_IS110"/>
    <property type="match status" value="1"/>
</dbReference>
<reference evidence="3 4" key="1">
    <citation type="submission" date="2021-07" db="EMBL/GenBank/DDBJ databases">
        <title>Paenibacillus radiodurans sp. nov., isolated from the southeastern edge of Tengger Desert.</title>
        <authorList>
            <person name="Zhang G."/>
        </authorList>
    </citation>
    <scope>NUCLEOTIDE SEQUENCE [LARGE SCALE GENOMIC DNA]</scope>
    <source>
        <strain evidence="3 4">CCM 7311</strain>
    </source>
</reference>
<protein>
    <submittedName>
        <fullName evidence="3">IS110 family transposase</fullName>
    </submittedName>
</protein>
<feature type="domain" description="Transposase IS116/IS110/IS902 C-terminal" evidence="2">
    <location>
        <begin position="294"/>
        <end position="375"/>
    </location>
</feature>
<evidence type="ECO:0000313" key="3">
    <source>
        <dbReference type="EMBL" id="MBW7459107.1"/>
    </source>
</evidence>
<dbReference type="PANTHER" id="PTHR33055:SF13">
    <property type="entry name" value="TRANSPOSASE"/>
    <property type="match status" value="1"/>
</dbReference>
<keyword evidence="4" id="KW-1185">Reference proteome</keyword>
<evidence type="ECO:0000259" key="1">
    <source>
        <dbReference type="Pfam" id="PF01548"/>
    </source>
</evidence>
<dbReference type="InterPro" id="IPR047650">
    <property type="entry name" value="Transpos_IS110"/>
</dbReference>
<evidence type="ECO:0000313" key="4">
    <source>
        <dbReference type="Proteomes" id="UP001519887"/>
    </source>
</evidence>
<dbReference type="RefSeq" id="WP_379219508.1">
    <property type="nucleotide sequence ID" value="NZ_JBHRUP010000001.1"/>
</dbReference>
<dbReference type="Pfam" id="PF02371">
    <property type="entry name" value="Transposase_20"/>
    <property type="match status" value="1"/>
</dbReference>
<proteinExistence type="predicted"/>
<dbReference type="NCBIfam" id="NF033542">
    <property type="entry name" value="transpos_IS110"/>
    <property type="match status" value="1"/>
</dbReference>
<dbReference type="InterPro" id="IPR002525">
    <property type="entry name" value="Transp_IS110-like_N"/>
</dbReference>
<comment type="caution">
    <text evidence="3">The sequence shown here is derived from an EMBL/GenBank/DDBJ whole genome shotgun (WGS) entry which is preliminary data.</text>
</comment>